<keyword evidence="1 5" id="KW-0820">tRNA-binding</keyword>
<evidence type="ECO:0000256" key="2">
    <source>
        <dbReference type="ARBA" id="ARBA00022730"/>
    </source>
</evidence>
<dbReference type="Pfam" id="PF01479">
    <property type="entry name" value="S4"/>
    <property type="match status" value="1"/>
</dbReference>
<dbReference type="EMBL" id="AZGB01000002">
    <property type="protein sequence ID" value="KRM08161.1"/>
    <property type="molecule type" value="Genomic_DNA"/>
</dbReference>
<keyword evidence="8" id="KW-1185">Reference proteome</keyword>
<proteinExistence type="inferred from homology"/>
<accession>A0A0R1VQW6</accession>
<dbReference type="GO" id="GO:0072344">
    <property type="term" value="P:rescue of stalled ribosome"/>
    <property type="evidence" value="ECO:0007669"/>
    <property type="project" value="UniProtKB-UniRule"/>
</dbReference>
<comment type="caution">
    <text evidence="7">The sequence shown here is derived from an EMBL/GenBank/DDBJ whole genome shotgun (WGS) entry which is preliminary data.</text>
</comment>
<dbReference type="PROSITE" id="PS50889">
    <property type="entry name" value="S4"/>
    <property type="match status" value="1"/>
</dbReference>
<feature type="domain" description="RNA-binding S4" evidence="6">
    <location>
        <begin position="1"/>
        <end position="64"/>
    </location>
</feature>
<comment type="similarity">
    <text evidence="5">Belongs to the RqcP family.</text>
</comment>
<evidence type="ECO:0000256" key="5">
    <source>
        <dbReference type="HAMAP-Rule" id="MF_00871"/>
    </source>
</evidence>
<dbReference type="OrthoDB" id="9805210at2"/>
<protein>
    <recommendedName>
        <fullName evidence="5">RQC P-site tRNA stabilizing factor</fullName>
        <shortName evidence="5">RqcP</shortName>
    </recommendedName>
    <alternativeName>
        <fullName evidence="5">Ribosome-associated protein quality control protein P</fullName>
    </alternativeName>
</protein>
<organism evidence="7 8">
    <name type="scientific">Liquorilactobacillus ghanensis DSM 18630</name>
    <dbReference type="NCBI Taxonomy" id="1423750"/>
    <lineage>
        <taxon>Bacteria</taxon>
        <taxon>Bacillati</taxon>
        <taxon>Bacillota</taxon>
        <taxon>Bacilli</taxon>
        <taxon>Lactobacillales</taxon>
        <taxon>Lactobacillaceae</taxon>
        <taxon>Liquorilactobacillus</taxon>
    </lineage>
</organism>
<keyword evidence="3 5" id="KW-0694">RNA-binding</keyword>
<dbReference type="PIRSF" id="PIRSF038881">
    <property type="entry name" value="RNAbp_HP1423"/>
    <property type="match status" value="1"/>
</dbReference>
<dbReference type="GO" id="GO:0043023">
    <property type="term" value="F:ribosomal large subunit binding"/>
    <property type="evidence" value="ECO:0007669"/>
    <property type="project" value="UniProtKB-UniRule"/>
</dbReference>
<dbReference type="SMART" id="SM00363">
    <property type="entry name" value="S4"/>
    <property type="match status" value="1"/>
</dbReference>
<sequence length="85" mass="9337">MRVDKFLKISRIIKRRTVAKQIADQGRILINQRPAKSATNVAVGDELTINFGNKTLVIKVTALTPNAKKAEAGGLYEIISETSKN</sequence>
<dbReference type="AlphaFoldDB" id="A0A0R1VQW6"/>
<evidence type="ECO:0000313" key="7">
    <source>
        <dbReference type="EMBL" id="KRM08161.1"/>
    </source>
</evidence>
<dbReference type="GeneID" id="98317923"/>
<reference evidence="7 8" key="1">
    <citation type="journal article" date="2015" name="Genome Announc.">
        <title>Expanding the biotechnology potential of lactobacilli through comparative genomics of 213 strains and associated genera.</title>
        <authorList>
            <person name="Sun Z."/>
            <person name="Harris H.M."/>
            <person name="McCann A."/>
            <person name="Guo C."/>
            <person name="Argimon S."/>
            <person name="Zhang W."/>
            <person name="Yang X."/>
            <person name="Jeffery I.B."/>
            <person name="Cooney J.C."/>
            <person name="Kagawa T.F."/>
            <person name="Liu W."/>
            <person name="Song Y."/>
            <person name="Salvetti E."/>
            <person name="Wrobel A."/>
            <person name="Rasinkangas P."/>
            <person name="Parkhill J."/>
            <person name="Rea M.C."/>
            <person name="O'Sullivan O."/>
            <person name="Ritari J."/>
            <person name="Douillard F.P."/>
            <person name="Paul Ross R."/>
            <person name="Yang R."/>
            <person name="Briner A.E."/>
            <person name="Felis G.E."/>
            <person name="de Vos W.M."/>
            <person name="Barrangou R."/>
            <person name="Klaenhammer T.R."/>
            <person name="Caufield P.W."/>
            <person name="Cui Y."/>
            <person name="Zhang H."/>
            <person name="O'Toole P.W."/>
        </authorList>
    </citation>
    <scope>NUCLEOTIDE SEQUENCE [LARGE SCALE GENOMIC DNA]</scope>
    <source>
        <strain evidence="7 8">DSM 18630</strain>
    </source>
</reference>
<comment type="subunit">
    <text evidence="5">Associates with stalled 50S ribosomal subunits. Binds to RqcH, 23S rRNA and the P-site tRNA. Does not require RqcH for association with 50S subunits.</text>
</comment>
<dbReference type="Gene3D" id="3.10.290.10">
    <property type="entry name" value="RNA-binding S4 domain"/>
    <property type="match status" value="1"/>
</dbReference>
<gene>
    <name evidence="5" type="primary">rqcP</name>
    <name evidence="7" type="ORF">FC89_GL001848</name>
</gene>
<dbReference type="SUPFAM" id="SSF55174">
    <property type="entry name" value="Alpha-L RNA-binding motif"/>
    <property type="match status" value="1"/>
</dbReference>
<name>A0A0R1VQW6_9LACO</name>
<evidence type="ECO:0000256" key="1">
    <source>
        <dbReference type="ARBA" id="ARBA00022555"/>
    </source>
</evidence>
<dbReference type="RefSeq" id="WP_057870669.1">
    <property type="nucleotide sequence ID" value="NZ_AZGB01000002.1"/>
</dbReference>
<dbReference type="GO" id="GO:0000049">
    <property type="term" value="F:tRNA binding"/>
    <property type="evidence" value="ECO:0007669"/>
    <property type="project" value="UniProtKB-UniRule"/>
</dbReference>
<evidence type="ECO:0000256" key="4">
    <source>
        <dbReference type="ARBA" id="ARBA00022917"/>
    </source>
</evidence>
<keyword evidence="2 5" id="KW-0699">rRNA-binding</keyword>
<dbReference type="CDD" id="cd00165">
    <property type="entry name" value="S4"/>
    <property type="match status" value="1"/>
</dbReference>
<evidence type="ECO:0000259" key="6">
    <source>
        <dbReference type="SMART" id="SM00363"/>
    </source>
</evidence>
<dbReference type="PATRIC" id="fig|1423750.3.peg.1892"/>
<dbReference type="Proteomes" id="UP000051451">
    <property type="component" value="Unassembled WGS sequence"/>
</dbReference>
<evidence type="ECO:0000256" key="3">
    <source>
        <dbReference type="ARBA" id="ARBA00022884"/>
    </source>
</evidence>
<evidence type="ECO:0000313" key="8">
    <source>
        <dbReference type="Proteomes" id="UP000051451"/>
    </source>
</evidence>
<dbReference type="STRING" id="1423750.FC89_GL001848"/>
<dbReference type="HAMAP" id="MF_00871">
    <property type="entry name" value="RqcP"/>
    <property type="match status" value="1"/>
</dbReference>
<keyword evidence="4 5" id="KW-0648">Protein biosynthesis</keyword>
<dbReference type="InterPro" id="IPR036986">
    <property type="entry name" value="S4_RNA-bd_sf"/>
</dbReference>
<dbReference type="InterPro" id="IPR002942">
    <property type="entry name" value="S4_RNA-bd"/>
</dbReference>
<dbReference type="InterPro" id="IPR025490">
    <property type="entry name" value="RqcP"/>
</dbReference>
<dbReference type="GO" id="GO:0019843">
    <property type="term" value="F:rRNA binding"/>
    <property type="evidence" value="ECO:0007669"/>
    <property type="project" value="UniProtKB-UniRule"/>
</dbReference>
<comment type="function">
    <text evidence="5">Key component of the ribosome quality control system (RQC), a ribosome-associated complex that mediates the extraction of incompletely synthesized nascent chains from stalled ribosomes and their subsequent degradation. RqcH recruits Ala-charged tRNA, and with RqcP directs the elongation of stalled nascent chains on 50S ribosomal subunits, leading to non-templated C-terminal alanine extensions (Ala tail). The Ala tail promotes nascent chain degradation. RqcP is associated with the translocation-like movement of the peptidyl-tRNA from the A-site into the P-site.</text>
</comment>